<reference evidence="2 3" key="1">
    <citation type="submission" date="2024-01" db="EMBL/GenBank/DDBJ databases">
        <title>The genomes of 5 underutilized Papilionoideae crops provide insights into root nodulation and disease resistanc.</title>
        <authorList>
            <person name="Jiang F."/>
        </authorList>
    </citation>
    <scope>NUCLEOTIDE SEQUENCE [LARGE SCALE GENOMIC DNA]</scope>
    <source>
        <strain evidence="2">LVBAO_FW01</strain>
        <tissue evidence="2">Leaves</tissue>
    </source>
</reference>
<organism evidence="2 3">
    <name type="scientific">Canavalia gladiata</name>
    <name type="common">Sword bean</name>
    <name type="synonym">Dolichos gladiatus</name>
    <dbReference type="NCBI Taxonomy" id="3824"/>
    <lineage>
        <taxon>Eukaryota</taxon>
        <taxon>Viridiplantae</taxon>
        <taxon>Streptophyta</taxon>
        <taxon>Embryophyta</taxon>
        <taxon>Tracheophyta</taxon>
        <taxon>Spermatophyta</taxon>
        <taxon>Magnoliopsida</taxon>
        <taxon>eudicotyledons</taxon>
        <taxon>Gunneridae</taxon>
        <taxon>Pentapetalae</taxon>
        <taxon>rosids</taxon>
        <taxon>fabids</taxon>
        <taxon>Fabales</taxon>
        <taxon>Fabaceae</taxon>
        <taxon>Papilionoideae</taxon>
        <taxon>50 kb inversion clade</taxon>
        <taxon>NPAAA clade</taxon>
        <taxon>indigoferoid/millettioid clade</taxon>
        <taxon>Phaseoleae</taxon>
        <taxon>Canavalia</taxon>
    </lineage>
</organism>
<proteinExistence type="predicted"/>
<feature type="signal peptide" evidence="1">
    <location>
        <begin position="1"/>
        <end position="32"/>
    </location>
</feature>
<gene>
    <name evidence="2" type="ORF">VNO77_19243</name>
</gene>
<dbReference type="EMBL" id="JAYMYQ010000004">
    <property type="protein sequence ID" value="KAK7338623.1"/>
    <property type="molecule type" value="Genomic_DNA"/>
</dbReference>
<name>A0AAN9LR00_CANGL</name>
<keyword evidence="3" id="KW-1185">Reference proteome</keyword>
<comment type="caution">
    <text evidence="2">The sequence shown here is derived from an EMBL/GenBank/DDBJ whole genome shotgun (WGS) entry which is preliminary data.</text>
</comment>
<feature type="chain" id="PRO_5043009680" description="Secreted protein" evidence="1">
    <location>
        <begin position="33"/>
        <end position="161"/>
    </location>
</feature>
<accession>A0AAN9LR00</accession>
<dbReference type="AlphaFoldDB" id="A0AAN9LR00"/>
<evidence type="ECO:0008006" key="4">
    <source>
        <dbReference type="Google" id="ProtNLM"/>
    </source>
</evidence>
<protein>
    <recommendedName>
        <fullName evidence="4">Secreted protein</fullName>
    </recommendedName>
</protein>
<evidence type="ECO:0000313" key="2">
    <source>
        <dbReference type="EMBL" id="KAK7338623.1"/>
    </source>
</evidence>
<evidence type="ECO:0000256" key="1">
    <source>
        <dbReference type="SAM" id="SignalP"/>
    </source>
</evidence>
<keyword evidence="1" id="KW-0732">Signal</keyword>
<dbReference type="Proteomes" id="UP001367508">
    <property type="component" value="Unassembled WGS sequence"/>
</dbReference>
<evidence type="ECO:0000313" key="3">
    <source>
        <dbReference type="Proteomes" id="UP001367508"/>
    </source>
</evidence>
<sequence length="161" mass="17936">MNHIPYLLVLLSIHDSWLTVMRISVCPRGTSGETMYPLEKKSFRHALPFQTGQPEMKAASQARSYNDSGMCCDRPGLIILGSKNGSSRSCLALYGGVVKLKNVQRFSFDRNGPQCEGDEISKKLPSRSSQRDQFPPSFLNHAAFSPFLRRALAPTLAFQLN</sequence>